<evidence type="ECO:0000256" key="2">
    <source>
        <dbReference type="ARBA" id="ARBA00022448"/>
    </source>
</evidence>
<evidence type="ECO:0000256" key="4">
    <source>
        <dbReference type="ARBA" id="ARBA00022989"/>
    </source>
</evidence>
<dbReference type="InterPro" id="IPR050818">
    <property type="entry name" value="KCNH_animal-type"/>
</dbReference>
<keyword evidence="4 9" id="KW-1133">Transmembrane helix</keyword>
<dbReference type="Proteomes" id="UP000654075">
    <property type="component" value="Unassembled WGS sequence"/>
</dbReference>
<dbReference type="InterPro" id="IPR005821">
    <property type="entry name" value="Ion_trans_dom"/>
</dbReference>
<evidence type="ECO:0000256" key="6">
    <source>
        <dbReference type="ARBA" id="ARBA00023136"/>
    </source>
</evidence>
<keyword evidence="7" id="KW-0175">Coiled coil</keyword>
<organism evidence="11 12">
    <name type="scientific">Polarella glacialis</name>
    <name type="common">Dinoflagellate</name>
    <dbReference type="NCBI Taxonomy" id="89957"/>
    <lineage>
        <taxon>Eukaryota</taxon>
        <taxon>Sar</taxon>
        <taxon>Alveolata</taxon>
        <taxon>Dinophyceae</taxon>
        <taxon>Suessiales</taxon>
        <taxon>Suessiaceae</taxon>
        <taxon>Polarella</taxon>
    </lineage>
</organism>
<dbReference type="PANTHER" id="PTHR10217">
    <property type="entry name" value="VOLTAGE AND LIGAND GATED POTASSIUM CHANNEL"/>
    <property type="match status" value="1"/>
</dbReference>
<evidence type="ECO:0000256" key="8">
    <source>
        <dbReference type="SAM" id="MobiDB-lite"/>
    </source>
</evidence>
<dbReference type="Gene3D" id="1.10.287.70">
    <property type="match status" value="1"/>
</dbReference>
<comment type="subcellular location">
    <subcellularLocation>
        <location evidence="1">Membrane</location>
        <topology evidence="1">Multi-pass membrane protein</topology>
    </subcellularLocation>
</comment>
<gene>
    <name evidence="11" type="ORF">PGLA1383_LOCUS33749</name>
</gene>
<dbReference type="Pfam" id="PF00520">
    <property type="entry name" value="Ion_trans"/>
    <property type="match status" value="1"/>
</dbReference>
<feature type="transmembrane region" description="Helical" evidence="9">
    <location>
        <begin position="850"/>
        <end position="873"/>
    </location>
</feature>
<name>A0A813FPL1_POLGL</name>
<dbReference type="OrthoDB" id="421226at2759"/>
<dbReference type="EMBL" id="CAJNNV010025780">
    <property type="protein sequence ID" value="CAE8616044.1"/>
    <property type="molecule type" value="Genomic_DNA"/>
</dbReference>
<evidence type="ECO:0000313" key="11">
    <source>
        <dbReference type="EMBL" id="CAE8616044.1"/>
    </source>
</evidence>
<evidence type="ECO:0000256" key="1">
    <source>
        <dbReference type="ARBA" id="ARBA00004141"/>
    </source>
</evidence>
<feature type="transmembrane region" description="Helical" evidence="9">
    <location>
        <begin position="927"/>
        <end position="950"/>
    </location>
</feature>
<dbReference type="InterPro" id="IPR018490">
    <property type="entry name" value="cNMP-bd_dom_sf"/>
</dbReference>
<dbReference type="GO" id="GO:0005249">
    <property type="term" value="F:voltage-gated potassium channel activity"/>
    <property type="evidence" value="ECO:0007669"/>
    <property type="project" value="TreeGrafter"/>
</dbReference>
<feature type="domain" description="Cyclic nucleotide-binding" evidence="10">
    <location>
        <begin position="1062"/>
        <end position="1138"/>
    </location>
</feature>
<evidence type="ECO:0000256" key="5">
    <source>
        <dbReference type="ARBA" id="ARBA00023065"/>
    </source>
</evidence>
<feature type="transmembrane region" description="Helical" evidence="9">
    <location>
        <begin position="742"/>
        <end position="759"/>
    </location>
</feature>
<protein>
    <recommendedName>
        <fullName evidence="10">Cyclic nucleotide-binding domain-containing protein</fullName>
    </recommendedName>
</protein>
<dbReference type="InterPro" id="IPR014710">
    <property type="entry name" value="RmlC-like_jellyroll"/>
</dbReference>
<accession>A0A813FPL1</accession>
<sequence length="1304" mass="146124">MACLTWRKELSARESAGSSEECAGPRLQLFGNGPPAPGRGVNGVLVQEDLQRTYYSMVFHFFPDGPNAKGQESPPPPESFSQTGQLTFFQMPYIQARYAPRKADEVIFVREGTTKRFTLSLRGHLWFLRLKQLLREVPEGTCCRIRFVKDEPSRIPYPEIAEHRAAIFFPGVGHGKLTLHELRTMGMPTFFPAKKLLYRVEDLVLNSEHPYSGSYDGCPDPVSTSPEPSRPNRLRAEAPWVLPLCGWRRQAYFMEWSSFYRYPFFLHFESAAHLLYLLETLRLPDLWALSSQMRRLNAGLRADEVKFWGDLLLALASVKEAPNDRPSRPSDRFGHITKDPRCRFGLRAPRPAPGFSMEEEEEQEGRSFGFGFGLGLLRQQLRRAYAAHQSWQPPGVSSEPSELQCSRPYLIRQALAKIAQGHEEELRRVTEENASLTRQLARLQMLLSSASQLPSADAPPTPAPLEMPIPEPHRPPFGVAENRSPGSSAAYDKRIAWDQILGGELQGTPTNQGMSALVKPDGDQALDLPGAVDKISTIPNSEIECNRPATESTAPVVLQSGSVQLLQEPDAPHSPMERRTILKRRSSMTTNSQSAEQLEAYFNDESDAQGSNSLVVGLMTPAPKNDAHGTVEVQLVWQQDGAPRLGIFGRRDSRGSSLGSGLERIRSAVTVSLANKVAEKTEKRRCCTFLNSLVMNPGSNKRVAFEVFGLLLILYDLVWWPAQVFGFASNPFTRAVLWLSSAFWACDLIVSFFVGFTVIDRGLVEMRVSKIARHYARTWLPVDLFLVLLDWTLNALVLLRDHEVADFGGGTYLEKAQLLRLLRLLRLFKASGFISALFDRIQSETTRILVRVLKLLVFIMLINHLIACSWYEIGISDMEREDTWVKANDLKEKGAVYAYTTALHWSITQFVPASMEVVPVNELERSFTIVVIMSAMVIFSSFISTITNAMTQLRNLNSERHEELVKLRRFFSENRVSAPLVARISSCIHQSAKLTSSRVHGEDISILELLPASLKCDLAEEVYAPTLCAHPLLLTWAEYYPTESKRLFVAARSFSSGTKHELFHAGQVAENMYFLSSGQMVYTRDDRELPHEPPAYVGPGQWLAEPAMWIKWKHVGQSSSTENCELVLLPCDAAARILSRSNASSYAGARRYAQTFAAYFAKQPDRLSDIWPDMDVIEAMVSTAFIKEEREMLRQEAATNSTNAFAFRKRRTMSFNCAPDALHEHHQKTLTALHERVRKYDEDCQNRKDILGDGSSDSGSSDGSVWASSVAPISPLVAQNSASPPFAVVVPGIVSAIRNLTRSK</sequence>
<feature type="region of interest" description="Disordered" evidence="8">
    <location>
        <begin position="14"/>
        <end position="35"/>
    </location>
</feature>
<dbReference type="PROSITE" id="PS50042">
    <property type="entry name" value="CNMP_BINDING_3"/>
    <property type="match status" value="1"/>
</dbReference>
<proteinExistence type="predicted"/>
<keyword evidence="12" id="KW-1185">Reference proteome</keyword>
<feature type="transmembrane region" description="Helical" evidence="9">
    <location>
        <begin position="780"/>
        <end position="799"/>
    </location>
</feature>
<reference evidence="11" key="1">
    <citation type="submission" date="2021-02" db="EMBL/GenBank/DDBJ databases">
        <authorList>
            <person name="Dougan E. K."/>
            <person name="Rhodes N."/>
            <person name="Thang M."/>
            <person name="Chan C."/>
        </authorList>
    </citation>
    <scope>NUCLEOTIDE SEQUENCE</scope>
</reference>
<dbReference type="GO" id="GO:0042391">
    <property type="term" value="P:regulation of membrane potential"/>
    <property type="evidence" value="ECO:0007669"/>
    <property type="project" value="TreeGrafter"/>
</dbReference>
<evidence type="ECO:0000313" key="12">
    <source>
        <dbReference type="Proteomes" id="UP000654075"/>
    </source>
</evidence>
<keyword evidence="3 9" id="KW-0812">Transmembrane</keyword>
<comment type="caution">
    <text evidence="11">The sequence shown here is derived from an EMBL/GenBank/DDBJ whole genome shotgun (WGS) entry which is preliminary data.</text>
</comment>
<feature type="transmembrane region" description="Helical" evidence="9">
    <location>
        <begin position="703"/>
        <end position="722"/>
    </location>
</feature>
<dbReference type="InterPro" id="IPR000595">
    <property type="entry name" value="cNMP-bd_dom"/>
</dbReference>
<keyword evidence="2" id="KW-0813">Transport</keyword>
<dbReference type="SUPFAM" id="SSF81324">
    <property type="entry name" value="Voltage-gated potassium channels"/>
    <property type="match status" value="1"/>
</dbReference>
<evidence type="ECO:0000256" key="7">
    <source>
        <dbReference type="SAM" id="Coils"/>
    </source>
</evidence>
<evidence type="ECO:0000256" key="9">
    <source>
        <dbReference type="SAM" id="Phobius"/>
    </source>
</evidence>
<dbReference type="SUPFAM" id="SSF51206">
    <property type="entry name" value="cAMP-binding domain-like"/>
    <property type="match status" value="1"/>
</dbReference>
<evidence type="ECO:0000259" key="10">
    <source>
        <dbReference type="PROSITE" id="PS50042"/>
    </source>
</evidence>
<keyword evidence="6 9" id="KW-0472">Membrane</keyword>
<feature type="coiled-coil region" evidence="7">
    <location>
        <begin position="412"/>
        <end position="446"/>
    </location>
</feature>
<dbReference type="Gene3D" id="2.60.120.10">
    <property type="entry name" value="Jelly Rolls"/>
    <property type="match status" value="1"/>
</dbReference>
<dbReference type="GO" id="GO:0005886">
    <property type="term" value="C:plasma membrane"/>
    <property type="evidence" value="ECO:0007669"/>
    <property type="project" value="TreeGrafter"/>
</dbReference>
<keyword evidence="5" id="KW-0406">Ion transport</keyword>
<dbReference type="PANTHER" id="PTHR10217:SF435">
    <property type="entry name" value="POTASSIUM VOLTAGE-GATED CHANNEL PROTEIN EAG"/>
    <property type="match status" value="1"/>
</dbReference>
<evidence type="ECO:0000256" key="3">
    <source>
        <dbReference type="ARBA" id="ARBA00022692"/>
    </source>
</evidence>